<proteinExistence type="predicted"/>
<dbReference type="RefSeq" id="WP_106294131.1">
    <property type="nucleotide sequence ID" value="NZ_PVTH01000008.1"/>
</dbReference>
<protein>
    <submittedName>
        <fullName evidence="1">Uncharacterized protein</fullName>
    </submittedName>
</protein>
<dbReference type="EMBL" id="PVTH01000008">
    <property type="protein sequence ID" value="PRY50850.1"/>
    <property type="molecule type" value="Genomic_DNA"/>
</dbReference>
<organism evidence="1 2">
    <name type="scientific">Arcticibacter pallidicorallinus</name>
    <dbReference type="NCBI Taxonomy" id="1259464"/>
    <lineage>
        <taxon>Bacteria</taxon>
        <taxon>Pseudomonadati</taxon>
        <taxon>Bacteroidota</taxon>
        <taxon>Sphingobacteriia</taxon>
        <taxon>Sphingobacteriales</taxon>
        <taxon>Sphingobacteriaceae</taxon>
        <taxon>Arcticibacter</taxon>
    </lineage>
</organism>
<dbReference type="Proteomes" id="UP000238034">
    <property type="component" value="Unassembled WGS sequence"/>
</dbReference>
<comment type="caution">
    <text evidence="1">The sequence shown here is derived from an EMBL/GenBank/DDBJ whole genome shotgun (WGS) entry which is preliminary data.</text>
</comment>
<reference evidence="1 2" key="1">
    <citation type="submission" date="2018-03" db="EMBL/GenBank/DDBJ databases">
        <title>Genomic Encyclopedia of Type Strains, Phase III (KMG-III): the genomes of soil and plant-associated and newly described type strains.</title>
        <authorList>
            <person name="Whitman W."/>
        </authorList>
    </citation>
    <scope>NUCLEOTIDE SEQUENCE [LARGE SCALE GENOMIC DNA]</scope>
    <source>
        <strain evidence="1 2">CGMCC 1.9313</strain>
    </source>
</reference>
<gene>
    <name evidence="1" type="ORF">B0I27_10856</name>
</gene>
<evidence type="ECO:0000313" key="2">
    <source>
        <dbReference type="Proteomes" id="UP000238034"/>
    </source>
</evidence>
<name>A0A2T0TYY4_9SPHI</name>
<sequence length="93" mass="10412">MEEPFEITYSSGDTSFVLAVYRSLENQESKWRYTIVIDEVSLGVLVKHDNSSWAWESGGKEGPNHGGVNLYPDSASRIGELIDQHEVQGQKPD</sequence>
<accession>A0A2T0TYY4</accession>
<dbReference type="AlphaFoldDB" id="A0A2T0TYY4"/>
<keyword evidence="2" id="KW-1185">Reference proteome</keyword>
<evidence type="ECO:0000313" key="1">
    <source>
        <dbReference type="EMBL" id="PRY50850.1"/>
    </source>
</evidence>